<dbReference type="AlphaFoldDB" id="A0A7J5C2C3"/>
<dbReference type="GO" id="GO:0016887">
    <property type="term" value="F:ATP hydrolysis activity"/>
    <property type="evidence" value="ECO:0007669"/>
    <property type="project" value="TreeGrafter"/>
</dbReference>
<dbReference type="PANTHER" id="PTHR43384">
    <property type="entry name" value="SEPTUM SITE-DETERMINING PROTEIN MIND HOMOLOG, CHLOROPLASTIC-RELATED"/>
    <property type="match status" value="1"/>
</dbReference>
<dbReference type="GO" id="GO:0005829">
    <property type="term" value="C:cytosol"/>
    <property type="evidence" value="ECO:0007669"/>
    <property type="project" value="TreeGrafter"/>
</dbReference>
<gene>
    <name evidence="2" type="ORF">F8O01_02605</name>
</gene>
<dbReference type="SUPFAM" id="SSF52540">
    <property type="entry name" value="P-loop containing nucleoside triphosphate hydrolases"/>
    <property type="match status" value="1"/>
</dbReference>
<comment type="caution">
    <text evidence="2">The sequence shown here is derived from an EMBL/GenBank/DDBJ whole genome shotgun (WGS) entry which is preliminary data.</text>
</comment>
<evidence type="ECO:0000313" key="3">
    <source>
        <dbReference type="Proteomes" id="UP000467240"/>
    </source>
</evidence>
<dbReference type="InterPro" id="IPR050625">
    <property type="entry name" value="ParA/MinD_ATPase"/>
</dbReference>
<dbReference type="GO" id="GO:0009898">
    <property type="term" value="C:cytoplasmic side of plasma membrane"/>
    <property type="evidence" value="ECO:0007669"/>
    <property type="project" value="TreeGrafter"/>
</dbReference>
<organism evidence="2 3">
    <name type="scientific">Pseudoclavibacter chungangensis</name>
    <dbReference type="NCBI Taxonomy" id="587635"/>
    <lineage>
        <taxon>Bacteria</taxon>
        <taxon>Bacillati</taxon>
        <taxon>Actinomycetota</taxon>
        <taxon>Actinomycetes</taxon>
        <taxon>Micrococcales</taxon>
        <taxon>Microbacteriaceae</taxon>
        <taxon>Pseudoclavibacter</taxon>
    </lineage>
</organism>
<proteinExistence type="predicted"/>
<reference evidence="2 3" key="1">
    <citation type="submission" date="2019-09" db="EMBL/GenBank/DDBJ databases">
        <title>Phylogeny of genus Pseudoclavibacter and closely related genus.</title>
        <authorList>
            <person name="Li Y."/>
        </authorList>
    </citation>
    <scope>NUCLEOTIDE SEQUENCE [LARGE SCALE GENOMIC DNA]</scope>
    <source>
        <strain evidence="2 3">DSM 23821</strain>
    </source>
</reference>
<evidence type="ECO:0000313" key="2">
    <source>
        <dbReference type="EMBL" id="KAB1660242.1"/>
    </source>
</evidence>
<keyword evidence="3" id="KW-1185">Reference proteome</keyword>
<dbReference type="PANTHER" id="PTHR43384:SF14">
    <property type="entry name" value="ESX-1 SECRETION-ASSOCIATED PROTEIN ESPI"/>
    <property type="match status" value="1"/>
</dbReference>
<evidence type="ECO:0000256" key="1">
    <source>
        <dbReference type="SAM" id="MobiDB-lite"/>
    </source>
</evidence>
<accession>A0A7J5C2C3</accession>
<dbReference type="Proteomes" id="UP000467240">
    <property type="component" value="Unassembled WGS sequence"/>
</dbReference>
<feature type="region of interest" description="Disordered" evidence="1">
    <location>
        <begin position="250"/>
        <end position="295"/>
    </location>
</feature>
<name>A0A7J5C2C3_9MICO</name>
<dbReference type="EMBL" id="WBJZ01000003">
    <property type="protein sequence ID" value="KAB1660242.1"/>
    <property type="molecule type" value="Genomic_DNA"/>
</dbReference>
<dbReference type="RefSeq" id="WP_158039342.1">
    <property type="nucleotide sequence ID" value="NZ_JACCFV010000001.1"/>
</dbReference>
<sequence>MNEEPIRRSLEAVIRDDGRGEIRDEARLEPLEAGDADELRALVIQRTMSIAGEAGGPVRLRTVDVDGVYPLIVFPDGDIAEEGGVEPLQEGEQVLRSDTAALQQVPAAADGGYASEYGTAPESAAVATERVHETISLPREGMMSDFVVDDAAVAVAVPEPTTAPVEKSADDVDDFHDEGLDHGFDDIDEFDGIDDAADAPAARAASGVPAAGFVPPTGFAPPAGFVPQPGAGAPAQSDTATVEAPTFAGASRGDRTAEPLADASAVATGPTPVVAGRTPGAGADQHGARPGAHTGQVAPVAVEPAAEPPVEWAPSFPRGRRGAPQAAEPRPDAGTGVAPMPSGAPTPVDPTGCGGHRRAGVPTLDDFLAEKTTCQNAPAEYGWRGALRRSTGGLLKLSPGQRERIEREEVALIARPLDGPKSIVVVNPKGGAHKTTATLMIAAAFGLHRGGYTLAWDNNETRGTLGWRSHPGVHSRTAVDLLRQLTHFEISGGATIADIDRFVRNQADAKFDVLASDDDAASAAIIDAEAFSRLHRTLSRFYRVLVIDTGNNMRASNWEAALDVADQLVIVSTAREDTAASAAWLADGLRERGHADKLANAVTILSSPSTKEDPKLTDRLRQHFAQLTRAVVEVPFDQQFVGGGELDIPNLRPETRDAWRHAAAVIAEAL</sequence>
<dbReference type="Gene3D" id="3.40.50.300">
    <property type="entry name" value="P-loop containing nucleotide triphosphate hydrolases"/>
    <property type="match status" value="1"/>
</dbReference>
<dbReference type="InterPro" id="IPR027417">
    <property type="entry name" value="P-loop_NTPase"/>
</dbReference>
<dbReference type="OrthoDB" id="4640801at2"/>
<dbReference type="GO" id="GO:0005524">
    <property type="term" value="F:ATP binding"/>
    <property type="evidence" value="ECO:0007669"/>
    <property type="project" value="TreeGrafter"/>
</dbReference>
<protein>
    <submittedName>
        <fullName evidence="2">Chromosome partitioning protein</fullName>
    </submittedName>
</protein>
<feature type="region of interest" description="Disordered" evidence="1">
    <location>
        <begin position="309"/>
        <end position="345"/>
    </location>
</feature>
<dbReference type="GO" id="GO:0051782">
    <property type="term" value="P:negative regulation of cell division"/>
    <property type="evidence" value="ECO:0007669"/>
    <property type="project" value="TreeGrafter"/>
</dbReference>